<dbReference type="STRING" id="13706.A0A1X2H286"/>
<organism evidence="2 3">
    <name type="scientific">Syncephalastrum racemosum</name>
    <name type="common">Filamentous fungus</name>
    <dbReference type="NCBI Taxonomy" id="13706"/>
    <lineage>
        <taxon>Eukaryota</taxon>
        <taxon>Fungi</taxon>
        <taxon>Fungi incertae sedis</taxon>
        <taxon>Mucoromycota</taxon>
        <taxon>Mucoromycotina</taxon>
        <taxon>Mucoromycetes</taxon>
        <taxon>Mucorales</taxon>
        <taxon>Syncephalastraceae</taxon>
        <taxon>Syncephalastrum</taxon>
    </lineage>
</organism>
<reference evidence="2 3" key="1">
    <citation type="submission" date="2016-07" db="EMBL/GenBank/DDBJ databases">
        <title>Pervasive Adenine N6-methylation of Active Genes in Fungi.</title>
        <authorList>
            <consortium name="DOE Joint Genome Institute"/>
            <person name="Mondo S.J."/>
            <person name="Dannebaum R.O."/>
            <person name="Kuo R.C."/>
            <person name="Labutti K."/>
            <person name="Haridas S."/>
            <person name="Kuo A."/>
            <person name="Salamov A."/>
            <person name="Ahrendt S.R."/>
            <person name="Lipzen A."/>
            <person name="Sullivan W."/>
            <person name="Andreopoulos W.B."/>
            <person name="Clum A."/>
            <person name="Lindquist E."/>
            <person name="Daum C."/>
            <person name="Ramamoorthy G.K."/>
            <person name="Gryganskyi A."/>
            <person name="Culley D."/>
            <person name="Magnuson J.K."/>
            <person name="James T.Y."/>
            <person name="O'Malley M.A."/>
            <person name="Stajich J.E."/>
            <person name="Spatafora J.W."/>
            <person name="Visel A."/>
            <person name="Grigoriev I.V."/>
        </authorList>
    </citation>
    <scope>NUCLEOTIDE SEQUENCE [LARGE SCALE GENOMIC DNA]</scope>
    <source>
        <strain evidence="2 3">NRRL 2496</strain>
    </source>
</reference>
<accession>A0A1X2H286</accession>
<dbReference type="InterPro" id="IPR001810">
    <property type="entry name" value="F-box_dom"/>
</dbReference>
<dbReference type="EMBL" id="MCGN01000010">
    <property type="protein sequence ID" value="ORY91903.1"/>
    <property type="molecule type" value="Genomic_DNA"/>
</dbReference>
<keyword evidence="3" id="KW-1185">Reference proteome</keyword>
<sequence>MTRRKSVQEQLVKPLRKLSLLASKSAPAADCRPHDNRDERPVIEQHDIVSCLPREVGLQVFSKLPFNDLVRAQLVCRAWLHIAQDTALWRRRYVELYRQYPDLLLHKEHQTMDVDLAHMSWQSRYCQARTQVNWRMGIVQRLQLIAQGCRLLSVKLRQHSLVTLSEVR</sequence>
<evidence type="ECO:0000259" key="1">
    <source>
        <dbReference type="PROSITE" id="PS50181"/>
    </source>
</evidence>
<dbReference type="Pfam" id="PF12937">
    <property type="entry name" value="F-box-like"/>
    <property type="match status" value="1"/>
</dbReference>
<name>A0A1X2H286_SYNRA</name>
<comment type="caution">
    <text evidence="2">The sequence shown here is derived from an EMBL/GenBank/DDBJ whole genome shotgun (WGS) entry which is preliminary data.</text>
</comment>
<evidence type="ECO:0000313" key="3">
    <source>
        <dbReference type="Proteomes" id="UP000242180"/>
    </source>
</evidence>
<feature type="domain" description="F-box" evidence="1">
    <location>
        <begin position="46"/>
        <end position="92"/>
    </location>
</feature>
<protein>
    <submittedName>
        <fullName evidence="2">F-box domain-containing protein</fullName>
    </submittedName>
</protein>
<dbReference type="SUPFAM" id="SSF81383">
    <property type="entry name" value="F-box domain"/>
    <property type="match status" value="1"/>
</dbReference>
<dbReference type="Gene3D" id="1.20.1280.50">
    <property type="match status" value="1"/>
</dbReference>
<dbReference type="InterPro" id="IPR036047">
    <property type="entry name" value="F-box-like_dom_sf"/>
</dbReference>
<dbReference type="AlphaFoldDB" id="A0A1X2H286"/>
<gene>
    <name evidence="2" type="ORF">BCR43DRAFT_74334</name>
</gene>
<dbReference type="InParanoid" id="A0A1X2H286"/>
<dbReference type="Proteomes" id="UP000242180">
    <property type="component" value="Unassembled WGS sequence"/>
</dbReference>
<dbReference type="SMART" id="SM00256">
    <property type="entry name" value="FBOX"/>
    <property type="match status" value="1"/>
</dbReference>
<evidence type="ECO:0000313" key="2">
    <source>
        <dbReference type="EMBL" id="ORY91903.1"/>
    </source>
</evidence>
<proteinExistence type="predicted"/>
<dbReference type="PROSITE" id="PS50181">
    <property type="entry name" value="FBOX"/>
    <property type="match status" value="1"/>
</dbReference>
<dbReference type="OrthoDB" id="3219396at2759"/>